<feature type="region of interest" description="Disordered" evidence="1">
    <location>
        <begin position="1"/>
        <end position="33"/>
    </location>
</feature>
<dbReference type="Pfam" id="PF09537">
    <property type="entry name" value="DUF2383"/>
    <property type="match status" value="1"/>
</dbReference>
<evidence type="ECO:0000313" key="3">
    <source>
        <dbReference type="EMBL" id="WXB07434.1"/>
    </source>
</evidence>
<dbReference type="Proteomes" id="UP001374803">
    <property type="component" value="Chromosome"/>
</dbReference>
<feature type="domain" description="DUF2383" evidence="2">
    <location>
        <begin position="46"/>
        <end position="151"/>
    </location>
</feature>
<evidence type="ECO:0000256" key="1">
    <source>
        <dbReference type="SAM" id="MobiDB-lite"/>
    </source>
</evidence>
<evidence type="ECO:0000259" key="2">
    <source>
        <dbReference type="Pfam" id="PF09537"/>
    </source>
</evidence>
<dbReference type="RefSeq" id="WP_394837096.1">
    <property type="nucleotide sequence ID" value="NZ_CP089929.1"/>
</dbReference>
<dbReference type="EMBL" id="CP089983">
    <property type="protein sequence ID" value="WXB07434.1"/>
    <property type="molecule type" value="Genomic_DNA"/>
</dbReference>
<dbReference type="InterPro" id="IPR019052">
    <property type="entry name" value="DUF2383"/>
</dbReference>
<feature type="compositionally biased region" description="Polar residues" evidence="1">
    <location>
        <begin position="1"/>
        <end position="13"/>
    </location>
</feature>
<protein>
    <submittedName>
        <fullName evidence="3">PA2169 family four-helix-bundle protein</fullName>
    </submittedName>
</protein>
<dbReference type="Gene3D" id="1.20.1260.10">
    <property type="match status" value="1"/>
</dbReference>
<gene>
    <name evidence="3" type="ORF">LVJ94_09330</name>
</gene>
<name>A0ABZ2L918_9BACT</name>
<dbReference type="InterPro" id="IPR012347">
    <property type="entry name" value="Ferritin-like"/>
</dbReference>
<keyword evidence="4" id="KW-1185">Reference proteome</keyword>
<dbReference type="NCBIfam" id="TIGR02284">
    <property type="entry name" value="PA2169 family four-helix-bundle protein"/>
    <property type="match status" value="1"/>
</dbReference>
<dbReference type="InterPro" id="IPR011971">
    <property type="entry name" value="CHP02284"/>
</dbReference>
<evidence type="ECO:0000313" key="4">
    <source>
        <dbReference type="Proteomes" id="UP001374803"/>
    </source>
</evidence>
<accession>A0ABZ2L918</accession>
<sequence length="188" mass="20615">MNPSVSSDQTKNDVATAAVPAPTVPRPSGPEVDERIDVVDTPTLVLVLNGLIEVALDGARMFSLAAGDALDPDYKVLFAQHAQERTHFARELQAAVLRMGGNPQNHGTLEGVLLQAWMDVKSAVAVREDYAVLREVERAEQNARKRYARALTLDLGGDVKALVERQYSAISRSHDRVRALRQKHALRS</sequence>
<organism evidence="3 4">
    <name type="scientific">Pendulispora rubella</name>
    <dbReference type="NCBI Taxonomy" id="2741070"/>
    <lineage>
        <taxon>Bacteria</taxon>
        <taxon>Pseudomonadati</taxon>
        <taxon>Myxococcota</taxon>
        <taxon>Myxococcia</taxon>
        <taxon>Myxococcales</taxon>
        <taxon>Sorangiineae</taxon>
        <taxon>Pendulisporaceae</taxon>
        <taxon>Pendulispora</taxon>
    </lineage>
</organism>
<reference evidence="3" key="1">
    <citation type="submission" date="2021-12" db="EMBL/GenBank/DDBJ databases">
        <title>Discovery of the Pendulisporaceae a myxobacterial family with distinct sporulation behavior and unique specialized metabolism.</title>
        <authorList>
            <person name="Garcia R."/>
            <person name="Popoff A."/>
            <person name="Bader C.D."/>
            <person name="Loehr J."/>
            <person name="Walesch S."/>
            <person name="Walt C."/>
            <person name="Boldt J."/>
            <person name="Bunk B."/>
            <person name="Haeckl F.J.F.P.J."/>
            <person name="Gunesch A.P."/>
            <person name="Birkelbach J."/>
            <person name="Nuebel U."/>
            <person name="Pietschmann T."/>
            <person name="Bach T."/>
            <person name="Mueller R."/>
        </authorList>
    </citation>
    <scope>NUCLEOTIDE SEQUENCE</scope>
    <source>
        <strain evidence="3">MSr11367</strain>
    </source>
</reference>
<proteinExistence type="predicted"/>